<dbReference type="AlphaFoldDB" id="A0AAD9LBN3"/>
<gene>
    <name evidence="2" type="ORF">P3T76_014157</name>
</gene>
<evidence type="ECO:0000313" key="2">
    <source>
        <dbReference type="EMBL" id="KAK1930486.1"/>
    </source>
</evidence>
<proteinExistence type="predicted"/>
<evidence type="ECO:0000256" key="1">
    <source>
        <dbReference type="SAM" id="MobiDB-lite"/>
    </source>
</evidence>
<feature type="compositionally biased region" description="Low complexity" evidence="1">
    <location>
        <begin position="30"/>
        <end position="57"/>
    </location>
</feature>
<dbReference type="Proteomes" id="UP001259832">
    <property type="component" value="Unassembled WGS sequence"/>
</dbReference>
<reference evidence="2" key="1">
    <citation type="submission" date="2023-08" db="EMBL/GenBank/DDBJ databases">
        <title>Reference Genome Resource for the Citrus Pathogen Phytophthora citrophthora.</title>
        <authorList>
            <person name="Moller H."/>
            <person name="Coetzee B."/>
            <person name="Rose L.J."/>
            <person name="Van Niekerk J.M."/>
        </authorList>
    </citation>
    <scope>NUCLEOTIDE SEQUENCE</scope>
    <source>
        <strain evidence="2">STE-U-9442</strain>
    </source>
</reference>
<protein>
    <submittedName>
        <fullName evidence="2">Uncharacterized protein</fullName>
    </submittedName>
</protein>
<evidence type="ECO:0000313" key="3">
    <source>
        <dbReference type="Proteomes" id="UP001259832"/>
    </source>
</evidence>
<feature type="compositionally biased region" description="Acidic residues" evidence="1">
    <location>
        <begin position="209"/>
        <end position="219"/>
    </location>
</feature>
<name>A0AAD9LBN3_9STRA</name>
<keyword evidence="3" id="KW-1185">Reference proteome</keyword>
<accession>A0AAD9LBN3</accession>
<sequence>MLEKRTRPARSASRIAWSSTTASLSAPWARSTSCSTSPRSTSSTYSRTFWRRTSPTPTSWRTANATSSSCATLLYITTQDIYAIVSTPNVDIDKLSEFIVKAIGAAKARCDKAFRLVENSVDMLKTGMSSYYKDFVASGNPTIIIENFINDISTDLKIDTPTLGQFKRIIFYFRRQASKKLKGVFFTLDKIMEIMEGGTPGRGKVGNEDITDDESDESAEPPATFA</sequence>
<feature type="region of interest" description="Disordered" evidence="1">
    <location>
        <begin position="199"/>
        <end position="226"/>
    </location>
</feature>
<feature type="region of interest" description="Disordered" evidence="1">
    <location>
        <begin position="29"/>
        <end position="57"/>
    </location>
</feature>
<organism evidence="2 3">
    <name type="scientific">Phytophthora citrophthora</name>
    <dbReference type="NCBI Taxonomy" id="4793"/>
    <lineage>
        <taxon>Eukaryota</taxon>
        <taxon>Sar</taxon>
        <taxon>Stramenopiles</taxon>
        <taxon>Oomycota</taxon>
        <taxon>Peronosporomycetes</taxon>
        <taxon>Peronosporales</taxon>
        <taxon>Peronosporaceae</taxon>
        <taxon>Phytophthora</taxon>
    </lineage>
</organism>
<dbReference type="EMBL" id="JASMQC010000039">
    <property type="protein sequence ID" value="KAK1930486.1"/>
    <property type="molecule type" value="Genomic_DNA"/>
</dbReference>
<comment type="caution">
    <text evidence="2">The sequence shown here is derived from an EMBL/GenBank/DDBJ whole genome shotgun (WGS) entry which is preliminary data.</text>
</comment>